<dbReference type="Gene3D" id="2.60.40.760">
    <property type="entry name" value="Expansin, cellulose-binding-like domain"/>
    <property type="match status" value="1"/>
</dbReference>
<keyword evidence="3" id="KW-1133">Transmembrane helix</keyword>
<sequence length="189" mass="20527">MPEPGKRRDVPKRGSALRHERDGLWCHGKAWTGGSAPWRWSPTNPVHTCEWPGVDVTFSVDSGSNPNYLAVLIEYEDSDSDLLAVDIMQSATGQWLPMQHSWGAVWRLDSGSALQGPFHIRLTFSSGRVLVASNAIPAGWNAGVAYRSGGVAVTRARPRGGACRGYEAAGALSGLLVYHFLLLFLVLEL</sequence>
<dbReference type="EMBL" id="GBRH01175771">
    <property type="protein sequence ID" value="JAE22125.1"/>
    <property type="molecule type" value="Transcribed_RNA"/>
</dbReference>
<evidence type="ECO:0000256" key="2">
    <source>
        <dbReference type="ARBA" id="ARBA00022525"/>
    </source>
</evidence>
<keyword evidence="3" id="KW-0472">Membrane</keyword>
<evidence type="ECO:0000259" key="4">
    <source>
        <dbReference type="PROSITE" id="PS50843"/>
    </source>
</evidence>
<feature type="domain" description="Expansin-like CBD" evidence="4">
    <location>
        <begin position="67"/>
        <end position="148"/>
    </location>
</feature>
<keyword evidence="2" id="KW-0964">Secreted</keyword>
<reference evidence="5" key="1">
    <citation type="submission" date="2014-09" db="EMBL/GenBank/DDBJ databases">
        <authorList>
            <person name="Magalhaes I.L.F."/>
            <person name="Oliveira U."/>
            <person name="Santos F.R."/>
            <person name="Vidigal T.H.D.A."/>
            <person name="Brescovit A.D."/>
            <person name="Santos A.J."/>
        </authorList>
    </citation>
    <scope>NUCLEOTIDE SEQUENCE</scope>
    <source>
        <tissue evidence="5">Shoot tissue taken approximately 20 cm above the soil surface</tissue>
    </source>
</reference>
<protein>
    <recommendedName>
        <fullName evidence="4">Expansin-like CBD domain-containing protein</fullName>
    </recommendedName>
</protein>
<evidence type="ECO:0000256" key="1">
    <source>
        <dbReference type="ARBA" id="ARBA00004613"/>
    </source>
</evidence>
<accession>A0A0A9GAP4</accession>
<reference evidence="5" key="2">
    <citation type="journal article" date="2015" name="Data Brief">
        <title>Shoot transcriptome of the giant reed, Arundo donax.</title>
        <authorList>
            <person name="Barrero R.A."/>
            <person name="Guerrero F.D."/>
            <person name="Moolhuijzen P."/>
            <person name="Goolsby J.A."/>
            <person name="Tidwell J."/>
            <person name="Bellgard S.E."/>
            <person name="Bellgard M.I."/>
        </authorList>
    </citation>
    <scope>NUCLEOTIDE SEQUENCE</scope>
    <source>
        <tissue evidence="5">Shoot tissue taken approximately 20 cm above the soil surface</tissue>
    </source>
</reference>
<feature type="transmembrane region" description="Helical" evidence="3">
    <location>
        <begin position="165"/>
        <end position="187"/>
    </location>
</feature>
<dbReference type="InterPro" id="IPR036749">
    <property type="entry name" value="Expansin_CBD_sf"/>
</dbReference>
<dbReference type="Pfam" id="PF01357">
    <property type="entry name" value="Expansin_C"/>
    <property type="match status" value="1"/>
</dbReference>
<dbReference type="AlphaFoldDB" id="A0A0A9GAP4"/>
<dbReference type="PRINTS" id="PR00829">
    <property type="entry name" value="LOLP1ALLERGN"/>
</dbReference>
<dbReference type="SUPFAM" id="SSF49590">
    <property type="entry name" value="PHL pollen allergen"/>
    <property type="match status" value="1"/>
</dbReference>
<keyword evidence="3" id="KW-0812">Transmembrane</keyword>
<dbReference type="GO" id="GO:0005576">
    <property type="term" value="C:extracellular region"/>
    <property type="evidence" value="ECO:0007669"/>
    <property type="project" value="UniProtKB-SubCell"/>
</dbReference>
<comment type="subcellular location">
    <subcellularLocation>
        <location evidence="1">Secreted</location>
    </subcellularLocation>
</comment>
<dbReference type="InterPro" id="IPR007117">
    <property type="entry name" value="Expansin_CBD"/>
</dbReference>
<evidence type="ECO:0000256" key="3">
    <source>
        <dbReference type="SAM" id="Phobius"/>
    </source>
</evidence>
<dbReference type="InterPro" id="IPR005795">
    <property type="entry name" value="LolPI"/>
</dbReference>
<dbReference type="PANTHER" id="PTHR31692:SF14">
    <property type="entry name" value="EXPANSIN-B12"/>
    <property type="match status" value="1"/>
</dbReference>
<dbReference type="PANTHER" id="PTHR31692">
    <property type="entry name" value="EXPANSIN-B3"/>
    <property type="match status" value="1"/>
</dbReference>
<name>A0A0A9GAP4_ARUDO</name>
<organism evidence="5">
    <name type="scientific">Arundo donax</name>
    <name type="common">Giant reed</name>
    <name type="synonym">Donax arundinaceus</name>
    <dbReference type="NCBI Taxonomy" id="35708"/>
    <lineage>
        <taxon>Eukaryota</taxon>
        <taxon>Viridiplantae</taxon>
        <taxon>Streptophyta</taxon>
        <taxon>Embryophyta</taxon>
        <taxon>Tracheophyta</taxon>
        <taxon>Spermatophyta</taxon>
        <taxon>Magnoliopsida</taxon>
        <taxon>Liliopsida</taxon>
        <taxon>Poales</taxon>
        <taxon>Poaceae</taxon>
        <taxon>PACMAD clade</taxon>
        <taxon>Arundinoideae</taxon>
        <taxon>Arundineae</taxon>
        <taxon>Arundo</taxon>
    </lineage>
</organism>
<evidence type="ECO:0000313" key="5">
    <source>
        <dbReference type="EMBL" id="JAE22125.1"/>
    </source>
</evidence>
<proteinExistence type="predicted"/>
<dbReference type="PROSITE" id="PS50843">
    <property type="entry name" value="EXPANSIN_CBD"/>
    <property type="match status" value="1"/>
</dbReference>